<name>A0ABU4RPM1_9HYPH</name>
<evidence type="ECO:0000313" key="3">
    <source>
        <dbReference type="EMBL" id="MDX6806794.1"/>
    </source>
</evidence>
<organism evidence="3 4">
    <name type="scientific">Terrihabitans rhizophilus</name>
    <dbReference type="NCBI Taxonomy" id="3092662"/>
    <lineage>
        <taxon>Bacteria</taxon>
        <taxon>Pseudomonadati</taxon>
        <taxon>Pseudomonadota</taxon>
        <taxon>Alphaproteobacteria</taxon>
        <taxon>Hyphomicrobiales</taxon>
        <taxon>Terrihabitans</taxon>
    </lineage>
</organism>
<accession>A0ABU4RPM1</accession>
<dbReference type="InterPro" id="IPR014567">
    <property type="entry name" value="UCP031900"/>
</dbReference>
<feature type="domain" description="Phytase-like" evidence="2">
    <location>
        <begin position="60"/>
        <end position="312"/>
    </location>
</feature>
<keyword evidence="1" id="KW-0732">Signal</keyword>
<comment type="caution">
    <text evidence="3">The sequence shown here is derived from an EMBL/GenBank/DDBJ whole genome shotgun (WGS) entry which is preliminary data.</text>
</comment>
<dbReference type="Pfam" id="PF13449">
    <property type="entry name" value="Phytase-like"/>
    <property type="match status" value="1"/>
</dbReference>
<evidence type="ECO:0000259" key="2">
    <source>
        <dbReference type="Pfam" id="PF13449"/>
    </source>
</evidence>
<dbReference type="Proteomes" id="UP001274321">
    <property type="component" value="Unassembled WGS sequence"/>
</dbReference>
<dbReference type="PIRSF" id="PIRSF031900">
    <property type="entry name" value="UCP031900"/>
    <property type="match status" value="1"/>
</dbReference>
<sequence>MRLARLAGLSFALLTSAATAEPTGLKAVPITSFSRVAPEQKVFGSLRFRGGLVLSSTASGFGGYSGLRMDADGFGFHAVSDRAHWLTGRLVYEGYRVTGIESADISPVLGRTGAALDGTLDDDTEGLEISGSTAWIVTERSDNLLRFDLADGVAGARGVMIPMPKEVSGLPNNAALESIALLPPGGPNEGQLLVISEEAFATDNHAAWLVDTDGLEPAIRLEVRARDGYAVTDATFIPGGDLVILERRFRPPLSLHTRLRRIARADIVGGAVLDGSLLMEASRSEEIDNMEAVSAHRAADGTTVLTLLSDDNMSLFQRTVLLQFGLEDSTGEAGAAQ</sequence>
<proteinExistence type="predicted"/>
<gene>
    <name evidence="3" type="ORF">SCD90_12030</name>
</gene>
<keyword evidence="4" id="KW-1185">Reference proteome</keyword>
<reference evidence="3 4" key="1">
    <citation type="submission" date="2023-11" db="EMBL/GenBank/DDBJ databases">
        <authorList>
            <person name="Bao R."/>
        </authorList>
    </citation>
    <scope>NUCLEOTIDE SEQUENCE [LARGE SCALE GENOMIC DNA]</scope>
    <source>
        <strain evidence="3 4">PJ23</strain>
    </source>
</reference>
<feature type="signal peptide" evidence="1">
    <location>
        <begin position="1"/>
        <end position="20"/>
    </location>
</feature>
<feature type="chain" id="PRO_5046511544" evidence="1">
    <location>
        <begin position="21"/>
        <end position="337"/>
    </location>
</feature>
<protein>
    <submittedName>
        <fullName evidence="3">Esterase-like activity of phytase family protein</fullName>
    </submittedName>
</protein>
<dbReference type="RefSeq" id="WP_319844921.1">
    <property type="nucleotide sequence ID" value="NZ_JAXAFJ010000007.1"/>
</dbReference>
<evidence type="ECO:0000313" key="4">
    <source>
        <dbReference type="Proteomes" id="UP001274321"/>
    </source>
</evidence>
<dbReference type="InterPro" id="IPR027372">
    <property type="entry name" value="Phytase-like_dom"/>
</dbReference>
<evidence type="ECO:0000256" key="1">
    <source>
        <dbReference type="SAM" id="SignalP"/>
    </source>
</evidence>
<dbReference type="EMBL" id="JAXAFJ010000007">
    <property type="protein sequence ID" value="MDX6806794.1"/>
    <property type="molecule type" value="Genomic_DNA"/>
</dbReference>